<evidence type="ECO:0000313" key="3">
    <source>
        <dbReference type="Proteomes" id="UP000199290"/>
    </source>
</evidence>
<protein>
    <recommendedName>
        <fullName evidence="4">Porin</fullName>
    </recommendedName>
</protein>
<keyword evidence="3" id="KW-1185">Reference proteome</keyword>
<name>A0A1I6HZX8_9GAMM</name>
<dbReference type="InterPro" id="IPR045748">
    <property type="entry name" value="DcaP"/>
</dbReference>
<dbReference type="SUPFAM" id="SSF56935">
    <property type="entry name" value="Porins"/>
    <property type="match status" value="1"/>
</dbReference>
<dbReference type="RefSeq" id="WP_228143667.1">
    <property type="nucleotide sequence ID" value="NZ_FOYV01000004.1"/>
</dbReference>
<evidence type="ECO:0000256" key="1">
    <source>
        <dbReference type="SAM" id="SignalP"/>
    </source>
</evidence>
<accession>A0A1I6HZX8</accession>
<dbReference type="AlphaFoldDB" id="A0A1I6HZX8"/>
<organism evidence="2 3">
    <name type="scientific">Marinobacter gudaonensis</name>
    <dbReference type="NCBI Taxonomy" id="375760"/>
    <lineage>
        <taxon>Bacteria</taxon>
        <taxon>Pseudomonadati</taxon>
        <taxon>Pseudomonadota</taxon>
        <taxon>Gammaproteobacteria</taxon>
        <taxon>Pseudomonadales</taxon>
        <taxon>Marinobacteraceae</taxon>
        <taxon>Marinobacter</taxon>
    </lineage>
</organism>
<sequence>MKMKKLKSGMKAAISMSILSVAGHAGAVELNAGDYNVNLYGFARVAASYDLDENIASGGQSGSIGAVNTSGSDGASGHFGMDANTSRLGLSVESPEGVKTVVELDFDNNDTLVPRLRHAYGEYNGVLIGQYWSNYLSFFGNSSTLDFDSLPGTGGTVNRVPQIRYTSGPLSFSIEEQLGGLVNNDLGGPGNVTKSTPTVTARFQDSMGGMSYAAGAMAKQITVDDGTVDDSAFGYGAFVSGNIAVTESLTLRAAINYTDGAAAYIYRTGSNGFFGLDAYTTSASGDLETIESVGGTFGASLNLGGGSSVNVGYGIAEQDLDEAAAAGAAVGGESERNSMLAANYQWSPVAKVKMGVEYARISKENQDGSDGDANRVMFLAQYSF</sequence>
<dbReference type="STRING" id="375760.SAMN04488073_3253"/>
<keyword evidence="1" id="KW-0732">Signal</keyword>
<evidence type="ECO:0000313" key="2">
    <source>
        <dbReference type="EMBL" id="SFR60015.1"/>
    </source>
</evidence>
<dbReference type="Pfam" id="PF19577">
    <property type="entry name" value="DcaP"/>
    <property type="match status" value="1"/>
</dbReference>
<evidence type="ECO:0008006" key="4">
    <source>
        <dbReference type="Google" id="ProtNLM"/>
    </source>
</evidence>
<proteinExistence type="predicted"/>
<feature type="signal peptide" evidence="1">
    <location>
        <begin position="1"/>
        <end position="27"/>
    </location>
</feature>
<dbReference type="EMBL" id="FOYV01000004">
    <property type="protein sequence ID" value="SFR60015.1"/>
    <property type="molecule type" value="Genomic_DNA"/>
</dbReference>
<reference evidence="3" key="1">
    <citation type="submission" date="2016-10" db="EMBL/GenBank/DDBJ databases">
        <authorList>
            <person name="Varghese N."/>
            <person name="Submissions S."/>
        </authorList>
    </citation>
    <scope>NUCLEOTIDE SEQUENCE [LARGE SCALE GENOMIC DNA]</scope>
    <source>
        <strain evidence="3">CGMCC 1.6294</strain>
    </source>
</reference>
<feature type="chain" id="PRO_5011716977" description="Porin" evidence="1">
    <location>
        <begin position="28"/>
        <end position="384"/>
    </location>
</feature>
<gene>
    <name evidence="2" type="ORF">SAMN04488073_3253</name>
</gene>
<dbReference type="Proteomes" id="UP000199290">
    <property type="component" value="Unassembled WGS sequence"/>
</dbReference>